<dbReference type="Gene3D" id="3.40.50.150">
    <property type="entry name" value="Vaccinia Virus protein VP39"/>
    <property type="match status" value="1"/>
</dbReference>
<dbReference type="AlphaFoldDB" id="A0A484ZNU4"/>
<proteinExistence type="predicted"/>
<dbReference type="GO" id="GO:0008168">
    <property type="term" value="F:methyltransferase activity"/>
    <property type="evidence" value="ECO:0007669"/>
    <property type="project" value="UniProtKB-KW"/>
</dbReference>
<gene>
    <name evidence="1" type="ORF">NCTC12282_04337</name>
</gene>
<protein>
    <submittedName>
        <fullName evidence="1">23S rRNA (Uracil-5-)-methyltransferase RumA</fullName>
    </submittedName>
</protein>
<dbReference type="CDD" id="cd02440">
    <property type="entry name" value="AdoMet_MTases"/>
    <property type="match status" value="1"/>
</dbReference>
<keyword evidence="1" id="KW-0808">Transferase</keyword>
<keyword evidence="1" id="KW-0489">Methyltransferase</keyword>
<organism evidence="1 2">
    <name type="scientific">Budvicia aquatica</name>
    <dbReference type="NCBI Taxonomy" id="82979"/>
    <lineage>
        <taxon>Bacteria</taxon>
        <taxon>Pseudomonadati</taxon>
        <taxon>Pseudomonadota</taxon>
        <taxon>Gammaproteobacteria</taxon>
        <taxon>Enterobacterales</taxon>
        <taxon>Budviciaceae</taxon>
        <taxon>Budvicia</taxon>
    </lineage>
</organism>
<dbReference type="InterPro" id="IPR029063">
    <property type="entry name" value="SAM-dependent_MTases_sf"/>
</dbReference>
<evidence type="ECO:0000313" key="1">
    <source>
        <dbReference type="EMBL" id="VFS50104.1"/>
    </source>
</evidence>
<dbReference type="Proteomes" id="UP000373449">
    <property type="component" value="Unassembled WGS sequence"/>
</dbReference>
<evidence type="ECO:0000313" key="2">
    <source>
        <dbReference type="Proteomes" id="UP000373449"/>
    </source>
</evidence>
<dbReference type="EMBL" id="CAADJA010000002">
    <property type="protein sequence ID" value="VFS50104.1"/>
    <property type="molecule type" value="Genomic_DNA"/>
</dbReference>
<dbReference type="GO" id="GO:0032259">
    <property type="term" value="P:methylation"/>
    <property type="evidence" value="ECO:0007669"/>
    <property type="project" value="UniProtKB-KW"/>
</dbReference>
<name>A0A484ZNU4_9GAMM</name>
<accession>A0A484ZNU4</accession>
<dbReference type="SUPFAM" id="SSF53335">
    <property type="entry name" value="S-adenosyl-L-methionine-dependent methyltransferases"/>
    <property type="match status" value="1"/>
</dbReference>
<sequence length="94" mass="10410">MLPCIKTIWLKPGGWTKPASSWDAKAEKMAESCANPEDEYLKKFLSMMDLTGAETLLDIGCGPGTICLQVADRLKHVYGLDLQRRYVSSCPTQS</sequence>
<reference evidence="1 2" key="1">
    <citation type="submission" date="2019-03" db="EMBL/GenBank/DDBJ databases">
        <authorList>
            <consortium name="Pathogen Informatics"/>
        </authorList>
    </citation>
    <scope>NUCLEOTIDE SEQUENCE [LARGE SCALE GENOMIC DNA]</scope>
    <source>
        <strain evidence="1 2">NCTC12282</strain>
    </source>
</reference>